<evidence type="ECO:0000259" key="7">
    <source>
        <dbReference type="Pfam" id="PF01967"/>
    </source>
</evidence>
<keyword evidence="4" id="KW-0501">Molybdenum cofactor biosynthesis</keyword>
<dbReference type="EC" id="4.6.1.17" evidence="3"/>
<keyword evidence="5" id="KW-0456">Lyase</keyword>
<dbReference type="Gene3D" id="3.30.70.640">
    <property type="entry name" value="Molybdopterin cofactor biosynthesis C (MoaC) domain"/>
    <property type="match status" value="1"/>
</dbReference>
<dbReference type="UniPathway" id="UPA00344"/>
<organism evidence="8 9">
    <name type="scientific">Ekhidna lutea</name>
    <dbReference type="NCBI Taxonomy" id="447679"/>
    <lineage>
        <taxon>Bacteria</taxon>
        <taxon>Pseudomonadati</taxon>
        <taxon>Bacteroidota</taxon>
        <taxon>Cytophagia</taxon>
        <taxon>Cytophagales</taxon>
        <taxon>Reichenbachiellaceae</taxon>
        <taxon>Ekhidna</taxon>
    </lineage>
</organism>
<proteinExistence type="predicted"/>
<evidence type="ECO:0000256" key="4">
    <source>
        <dbReference type="ARBA" id="ARBA00023150"/>
    </source>
</evidence>
<evidence type="ECO:0000256" key="1">
    <source>
        <dbReference type="ARBA" id="ARBA00001637"/>
    </source>
</evidence>
<keyword evidence="9" id="KW-1185">Reference proteome</keyword>
<dbReference type="RefSeq" id="WP_089358414.1">
    <property type="nucleotide sequence ID" value="NZ_FZPD01000008.1"/>
</dbReference>
<comment type="pathway">
    <text evidence="2">Cofactor biosynthesis; molybdopterin biosynthesis.</text>
</comment>
<comment type="catalytic activity">
    <reaction evidence="1">
        <text>(8S)-3',8-cyclo-7,8-dihydroguanosine 5'-triphosphate = cyclic pyranopterin phosphate + diphosphate</text>
        <dbReference type="Rhea" id="RHEA:49580"/>
        <dbReference type="ChEBI" id="CHEBI:33019"/>
        <dbReference type="ChEBI" id="CHEBI:59648"/>
        <dbReference type="ChEBI" id="CHEBI:131766"/>
        <dbReference type="EC" id="4.6.1.17"/>
    </reaction>
</comment>
<evidence type="ECO:0000256" key="5">
    <source>
        <dbReference type="ARBA" id="ARBA00023239"/>
    </source>
</evidence>
<dbReference type="InterPro" id="IPR047594">
    <property type="entry name" value="MoaC_bact/euk"/>
</dbReference>
<evidence type="ECO:0000256" key="2">
    <source>
        <dbReference type="ARBA" id="ARBA00005046"/>
    </source>
</evidence>
<evidence type="ECO:0000313" key="8">
    <source>
        <dbReference type="EMBL" id="SNT39544.1"/>
    </source>
</evidence>
<dbReference type="NCBIfam" id="NF006870">
    <property type="entry name" value="PRK09364.1"/>
    <property type="match status" value="1"/>
</dbReference>
<dbReference type="GO" id="GO:0061799">
    <property type="term" value="F:cyclic pyranopterin monophosphate synthase activity"/>
    <property type="evidence" value="ECO:0007669"/>
    <property type="project" value="UniProtKB-EC"/>
</dbReference>
<accession>A0A239MBZ2</accession>
<reference evidence="8 9" key="1">
    <citation type="submission" date="2017-06" db="EMBL/GenBank/DDBJ databases">
        <authorList>
            <person name="Kim H.J."/>
            <person name="Triplett B.A."/>
        </authorList>
    </citation>
    <scope>NUCLEOTIDE SEQUENCE [LARGE SCALE GENOMIC DNA]</scope>
    <source>
        <strain evidence="8 9">DSM 19307</strain>
    </source>
</reference>
<sequence length="156" mass="16941">MSELTHINKEGDVHMVDVSEKEITERIAVAVSIVKFPKEAFETIKENGFNTKKGSLIQTAVLAGIGAVKKTSDLIPLCHNIPISKVDIDIQPTENGFEISCLVKTTGQTGVEMEALTGASVAGLCIYDMCKALSHDIIIGPTRLQEKKGGKRDFKR</sequence>
<dbReference type="InterPro" id="IPR023045">
    <property type="entry name" value="MoaC"/>
</dbReference>
<dbReference type="CDD" id="cd01420">
    <property type="entry name" value="MoaC_PE"/>
    <property type="match status" value="1"/>
</dbReference>
<evidence type="ECO:0000313" key="9">
    <source>
        <dbReference type="Proteomes" id="UP000198393"/>
    </source>
</evidence>
<dbReference type="SUPFAM" id="SSF55040">
    <property type="entry name" value="Molybdenum cofactor biosynthesis protein C, MoaC"/>
    <property type="match status" value="1"/>
</dbReference>
<dbReference type="InterPro" id="IPR050105">
    <property type="entry name" value="MoCo_biosynth_MoaA/MoaC"/>
</dbReference>
<dbReference type="EMBL" id="FZPD01000008">
    <property type="protein sequence ID" value="SNT39544.1"/>
    <property type="molecule type" value="Genomic_DNA"/>
</dbReference>
<gene>
    <name evidence="8" type="ORF">SAMN05421640_3750</name>
</gene>
<dbReference type="NCBIfam" id="TIGR00581">
    <property type="entry name" value="moaC"/>
    <property type="match status" value="1"/>
</dbReference>
<dbReference type="AlphaFoldDB" id="A0A239MBZ2"/>
<evidence type="ECO:0000256" key="6">
    <source>
        <dbReference type="ARBA" id="ARBA00055087"/>
    </source>
</evidence>
<protein>
    <recommendedName>
        <fullName evidence="3">cyclic pyranopterin monophosphate synthase</fullName>
        <ecNumber evidence="3">4.6.1.17</ecNumber>
    </recommendedName>
</protein>
<dbReference type="Proteomes" id="UP000198393">
    <property type="component" value="Unassembled WGS sequence"/>
</dbReference>
<dbReference type="PANTHER" id="PTHR22960">
    <property type="entry name" value="MOLYBDOPTERIN COFACTOR SYNTHESIS PROTEIN A"/>
    <property type="match status" value="1"/>
</dbReference>
<dbReference type="InterPro" id="IPR002820">
    <property type="entry name" value="Mopterin_CF_biosynth-C_dom"/>
</dbReference>
<evidence type="ECO:0000256" key="3">
    <source>
        <dbReference type="ARBA" id="ARBA00012575"/>
    </source>
</evidence>
<dbReference type="GO" id="GO:0006777">
    <property type="term" value="P:Mo-molybdopterin cofactor biosynthetic process"/>
    <property type="evidence" value="ECO:0007669"/>
    <property type="project" value="UniProtKB-KW"/>
</dbReference>
<comment type="function">
    <text evidence="6">Catalyzes the conversion of (8S)-3',8-cyclo-7,8-dihydroguanosine 5'-triphosphate to cyclic pyranopterin monophosphate (cPMP).</text>
</comment>
<feature type="domain" description="Molybdopterin cofactor biosynthesis C (MoaC)" evidence="7">
    <location>
        <begin position="15"/>
        <end position="150"/>
    </location>
</feature>
<dbReference type="OrthoDB" id="9794429at2"/>
<name>A0A239MBZ2_EKHLU</name>
<dbReference type="InterPro" id="IPR036522">
    <property type="entry name" value="MoaC_sf"/>
</dbReference>
<dbReference type="Pfam" id="PF01967">
    <property type="entry name" value="MoaC"/>
    <property type="match status" value="1"/>
</dbReference>